<dbReference type="AlphaFoldDB" id="A0AA35WES4"/>
<feature type="non-terminal residue" evidence="1">
    <location>
        <position position="77"/>
    </location>
</feature>
<comment type="caution">
    <text evidence="1">The sequence shown here is derived from an EMBL/GenBank/DDBJ whole genome shotgun (WGS) entry which is preliminary data.</text>
</comment>
<sequence>MACFVFQCPALSFFSLHFVHTTNWKLTFTDLSYKWAYVYIFCSGKTSIDTANIFSLQLYTPSVECIDFSLLIRHNLC</sequence>
<reference evidence="1" key="1">
    <citation type="submission" date="2023-03" db="EMBL/GenBank/DDBJ databases">
        <authorList>
            <person name="Steffen K."/>
            <person name="Cardenas P."/>
        </authorList>
    </citation>
    <scope>NUCLEOTIDE SEQUENCE</scope>
</reference>
<organism evidence="1 2">
    <name type="scientific">Geodia barretti</name>
    <name type="common">Barrett's horny sponge</name>
    <dbReference type="NCBI Taxonomy" id="519541"/>
    <lineage>
        <taxon>Eukaryota</taxon>
        <taxon>Metazoa</taxon>
        <taxon>Porifera</taxon>
        <taxon>Demospongiae</taxon>
        <taxon>Heteroscleromorpha</taxon>
        <taxon>Tetractinellida</taxon>
        <taxon>Astrophorina</taxon>
        <taxon>Geodiidae</taxon>
        <taxon>Geodia</taxon>
    </lineage>
</organism>
<dbReference type="Proteomes" id="UP001174909">
    <property type="component" value="Unassembled WGS sequence"/>
</dbReference>
<proteinExistence type="predicted"/>
<name>A0AA35WES4_GEOBA</name>
<evidence type="ECO:0000313" key="2">
    <source>
        <dbReference type="Proteomes" id="UP001174909"/>
    </source>
</evidence>
<keyword evidence="2" id="KW-1185">Reference proteome</keyword>
<protein>
    <submittedName>
        <fullName evidence="1">Uncharacterized protein</fullName>
    </submittedName>
</protein>
<accession>A0AA35WES4</accession>
<dbReference type="EMBL" id="CASHTH010001132">
    <property type="protein sequence ID" value="CAI8011890.1"/>
    <property type="molecule type" value="Genomic_DNA"/>
</dbReference>
<gene>
    <name evidence="1" type="ORF">GBAR_LOCUS7638</name>
</gene>
<evidence type="ECO:0000313" key="1">
    <source>
        <dbReference type="EMBL" id="CAI8011890.1"/>
    </source>
</evidence>